<evidence type="ECO:0000256" key="15">
    <source>
        <dbReference type="ARBA" id="ARBA00022984"/>
    </source>
</evidence>
<evidence type="ECO:0000313" key="26">
    <source>
        <dbReference type="EMBL" id="PGU03465.1"/>
    </source>
</evidence>
<evidence type="ECO:0000256" key="5">
    <source>
        <dbReference type="ARBA" id="ARBA00012448"/>
    </source>
</evidence>
<evidence type="ECO:0000256" key="6">
    <source>
        <dbReference type="ARBA" id="ARBA00018638"/>
    </source>
</evidence>
<dbReference type="RefSeq" id="WP_088231625.1">
    <property type="nucleotide sequence ID" value="NZ_JARXKI010000002.1"/>
</dbReference>
<evidence type="ECO:0000256" key="14">
    <source>
        <dbReference type="ARBA" id="ARBA00022960"/>
    </source>
</evidence>
<reference evidence="26 27" key="1">
    <citation type="submission" date="2017-09" db="EMBL/GenBank/DDBJ databases">
        <title>Large-scale bioinformatics analysis of Bacillus genomes uncovers conserved roles of natural products in bacterial physiology.</title>
        <authorList>
            <consortium name="Agbiome Team Llc"/>
            <person name="Bleich R.M."/>
            <person name="Grubbs K.J."/>
            <person name="Santa Maria K.C."/>
            <person name="Allen S.E."/>
            <person name="Farag S."/>
            <person name="Shank E.A."/>
            <person name="Bowers A."/>
        </authorList>
    </citation>
    <scope>NUCLEOTIDE SEQUENCE [LARGE SCALE GENOMIC DNA]</scope>
    <source>
        <strain evidence="26 27">AFS040105</strain>
    </source>
</reference>
<evidence type="ECO:0000256" key="23">
    <source>
        <dbReference type="ARBA" id="ARBA00060592"/>
    </source>
</evidence>
<dbReference type="PANTHER" id="PTHR32282:SF32">
    <property type="entry name" value="PENICILLIN-BINDING PROTEIN 2A"/>
    <property type="match status" value="1"/>
</dbReference>
<dbReference type="GO" id="GO:0009252">
    <property type="term" value="P:peptidoglycan biosynthetic process"/>
    <property type="evidence" value="ECO:0007669"/>
    <property type="project" value="UniProtKB-KW"/>
</dbReference>
<gene>
    <name evidence="26" type="ORF">COD19_09740</name>
</gene>
<evidence type="ECO:0000256" key="21">
    <source>
        <dbReference type="ARBA" id="ARBA00044770"/>
    </source>
</evidence>
<evidence type="ECO:0000256" key="22">
    <source>
        <dbReference type="ARBA" id="ARBA00049902"/>
    </source>
</evidence>
<keyword evidence="12" id="KW-0812">Transmembrane</keyword>
<keyword evidence="9" id="KW-0645">Protease</keyword>
<protein>
    <recommendedName>
        <fullName evidence="6">Penicillin-binding protein 1A</fullName>
        <ecNumber evidence="21">2.4.99.28</ecNumber>
        <ecNumber evidence="5">3.4.16.4</ecNumber>
    </recommendedName>
</protein>
<dbReference type="InterPro" id="IPR001460">
    <property type="entry name" value="PCN-bd_Tpept"/>
</dbReference>
<dbReference type="Proteomes" id="UP000225766">
    <property type="component" value="Unassembled WGS sequence"/>
</dbReference>
<keyword evidence="15" id="KW-0573">Peptidoglycan synthesis</keyword>
<evidence type="ECO:0000256" key="17">
    <source>
        <dbReference type="ARBA" id="ARBA00023136"/>
    </source>
</evidence>
<evidence type="ECO:0000256" key="19">
    <source>
        <dbReference type="ARBA" id="ARBA00023316"/>
    </source>
</evidence>
<proteinExistence type="inferred from homology"/>
<keyword evidence="18" id="KW-0511">Multifunctional enzyme</keyword>
<keyword evidence="19" id="KW-0961">Cell wall biogenesis/degradation</keyword>
<dbReference type="InterPro" id="IPR050396">
    <property type="entry name" value="Glycosyltr_51/Transpeptidase"/>
</dbReference>
<dbReference type="Gene3D" id="1.10.3810.10">
    <property type="entry name" value="Biosynthetic peptidoglycan transglycosylase-like"/>
    <property type="match status" value="1"/>
</dbReference>
<keyword evidence="17" id="KW-0472">Membrane</keyword>
<dbReference type="GO" id="GO:0030288">
    <property type="term" value="C:outer membrane-bounded periplasmic space"/>
    <property type="evidence" value="ECO:0007669"/>
    <property type="project" value="TreeGrafter"/>
</dbReference>
<keyword evidence="8" id="KW-0121">Carboxypeptidase</keyword>
<comment type="catalytic activity">
    <reaction evidence="20">
        <text>Preferential cleavage: (Ac)2-L-Lys-D-Ala-|-D-Ala. Also transpeptidation of peptidyl-alanyl moieties that are N-acyl substituents of D-alanine.</text>
        <dbReference type="EC" id="3.4.16.4"/>
    </reaction>
</comment>
<evidence type="ECO:0000256" key="12">
    <source>
        <dbReference type="ARBA" id="ARBA00022692"/>
    </source>
</evidence>
<dbReference type="Pfam" id="PF00905">
    <property type="entry name" value="Transpeptidase"/>
    <property type="match status" value="1"/>
</dbReference>
<evidence type="ECO:0000256" key="13">
    <source>
        <dbReference type="ARBA" id="ARBA00022801"/>
    </source>
</evidence>
<keyword evidence="16" id="KW-1133">Transmembrane helix</keyword>
<evidence type="ECO:0000256" key="1">
    <source>
        <dbReference type="ARBA" id="ARBA00003921"/>
    </source>
</evidence>
<dbReference type="GO" id="GO:0006508">
    <property type="term" value="P:proteolysis"/>
    <property type="evidence" value="ECO:0007669"/>
    <property type="project" value="UniProtKB-KW"/>
</dbReference>
<comment type="caution">
    <text evidence="26">The sequence shown here is derived from an EMBL/GenBank/DDBJ whole genome shotgun (WGS) entry which is preliminary data.</text>
</comment>
<dbReference type="GO" id="GO:0008955">
    <property type="term" value="F:peptidoglycan glycosyltransferase activity"/>
    <property type="evidence" value="ECO:0007669"/>
    <property type="project" value="UniProtKB-EC"/>
</dbReference>
<evidence type="ECO:0000256" key="4">
    <source>
        <dbReference type="ARBA" id="ARBA00007739"/>
    </source>
</evidence>
<dbReference type="GO" id="GO:0071555">
    <property type="term" value="P:cell wall organization"/>
    <property type="evidence" value="ECO:0007669"/>
    <property type="project" value="UniProtKB-KW"/>
</dbReference>
<dbReference type="FunFam" id="1.10.3810.10:FF:000001">
    <property type="entry name" value="Penicillin-binding protein 1A"/>
    <property type="match status" value="1"/>
</dbReference>
<keyword evidence="11" id="KW-0808">Transferase</keyword>
<evidence type="ECO:0000256" key="18">
    <source>
        <dbReference type="ARBA" id="ARBA00023268"/>
    </source>
</evidence>
<dbReference type="Gene3D" id="3.40.710.10">
    <property type="entry name" value="DD-peptidase/beta-lactamase superfamily"/>
    <property type="match status" value="1"/>
</dbReference>
<evidence type="ECO:0000256" key="7">
    <source>
        <dbReference type="ARBA" id="ARBA00022475"/>
    </source>
</evidence>
<evidence type="ECO:0000256" key="10">
    <source>
        <dbReference type="ARBA" id="ARBA00022676"/>
    </source>
</evidence>
<dbReference type="FunFam" id="3.40.710.10:FF:000020">
    <property type="entry name" value="Penicillin-binding protein 1A"/>
    <property type="match status" value="1"/>
</dbReference>
<comment type="catalytic activity">
    <reaction evidence="22">
        <text>[GlcNAc-(1-&gt;4)-Mur2Ac(oyl-L-Ala-gamma-D-Glu-L-Lys-D-Ala-D-Ala)](n)-di-trans,octa-cis-undecaprenyl diphosphate + beta-D-GlcNAc-(1-&gt;4)-Mur2Ac(oyl-L-Ala-gamma-D-Glu-L-Lys-D-Ala-D-Ala)-di-trans,octa-cis-undecaprenyl diphosphate = [GlcNAc-(1-&gt;4)-Mur2Ac(oyl-L-Ala-gamma-D-Glu-L-Lys-D-Ala-D-Ala)](n+1)-di-trans,octa-cis-undecaprenyl diphosphate + di-trans,octa-cis-undecaprenyl diphosphate + H(+)</text>
        <dbReference type="Rhea" id="RHEA:23708"/>
        <dbReference type="Rhea" id="RHEA-COMP:9602"/>
        <dbReference type="Rhea" id="RHEA-COMP:9603"/>
        <dbReference type="ChEBI" id="CHEBI:15378"/>
        <dbReference type="ChEBI" id="CHEBI:58405"/>
        <dbReference type="ChEBI" id="CHEBI:60033"/>
        <dbReference type="ChEBI" id="CHEBI:78435"/>
        <dbReference type="EC" id="2.4.99.28"/>
    </reaction>
</comment>
<dbReference type="NCBIfam" id="TIGR02074">
    <property type="entry name" value="PBP_1a_fam"/>
    <property type="match status" value="1"/>
</dbReference>
<dbReference type="InterPro" id="IPR036950">
    <property type="entry name" value="PBP_transglycosylase"/>
</dbReference>
<organism evidence="26 27">
    <name type="scientific">Bacillus cereus</name>
    <dbReference type="NCBI Taxonomy" id="1396"/>
    <lineage>
        <taxon>Bacteria</taxon>
        <taxon>Bacillati</taxon>
        <taxon>Bacillota</taxon>
        <taxon>Bacilli</taxon>
        <taxon>Bacillales</taxon>
        <taxon>Bacillaceae</taxon>
        <taxon>Bacillus</taxon>
        <taxon>Bacillus cereus group</taxon>
    </lineage>
</organism>
<comment type="similarity">
    <text evidence="4">In the N-terminal section; belongs to the glycosyltransferase 51 family.</text>
</comment>
<evidence type="ECO:0000256" key="3">
    <source>
        <dbReference type="ARBA" id="ARBA00007090"/>
    </source>
</evidence>
<dbReference type="GO" id="GO:0008360">
    <property type="term" value="P:regulation of cell shape"/>
    <property type="evidence" value="ECO:0007669"/>
    <property type="project" value="UniProtKB-KW"/>
</dbReference>
<evidence type="ECO:0000256" key="2">
    <source>
        <dbReference type="ARBA" id="ARBA00004752"/>
    </source>
</evidence>
<dbReference type="AlphaFoldDB" id="A0A2A8J3S6"/>
<evidence type="ECO:0000256" key="11">
    <source>
        <dbReference type="ARBA" id="ARBA00022679"/>
    </source>
</evidence>
<evidence type="ECO:0000256" key="8">
    <source>
        <dbReference type="ARBA" id="ARBA00022645"/>
    </source>
</evidence>
<keyword evidence="7" id="KW-1003">Cell membrane</keyword>
<evidence type="ECO:0000256" key="20">
    <source>
        <dbReference type="ARBA" id="ARBA00034000"/>
    </source>
</evidence>
<keyword evidence="13" id="KW-0378">Hydrolase</keyword>
<dbReference type="EC" id="2.4.99.28" evidence="21"/>
<evidence type="ECO:0000256" key="9">
    <source>
        <dbReference type="ARBA" id="ARBA00022670"/>
    </source>
</evidence>
<sequence length="680" mass="77163">MKLKNTHFKKMLEWFNKRKKLRNSLIVLGSLLAIIFVVINIIISIQDISELKQAVPQPTLIYDANNEVATKLASSKTEGVKRKDIPDIMVQAIVAVEDKEFFNHRGIYYSGIISAVFKNLTAGEVVAGGSTITQQLAKNVFLTQDRTYSRKIKEYFLTKKIERTYTKDEIIEMYMNQIYFGEGAWGIKKAAKSYFDKDVKDLTISEAATIAGLIKAPSAYSPYKNFNKSIERRNVVLGLMKEQGYISEEQYKKEKETGLVLRRGVDDKYKGKYSQYVDYIVREAMDKYELTQNEILAGGYRIYTELDPKKQQAVEDVVNNDSYFKDSGSDQLMQTGVVLINPKTGGVPALVGGRGPYQFLQFNHATQLKRQPGSTLKPLAVYVPALEQGYEVYDILKDEPFNIKEYKPQNSDHTFHGDVTMYEAVAKSYNVSAVWLLEQIGLDKGLNSLERFGIPLEPEDRTYPIALGGMHVGTSPFVMAQAYSALANDGVQVEAHAIREIQNAEGETIGKWYKKETRVTSEKIAQKMTYLLKGVVEKGTGEKAKVNNIDTAGKTGTTQLVNGPSAGAKDSWFVGYTPDLVGAIWVGYDKTDSEHYIPGGSQITTTMFRDIMKKANANPAQKAFQLSLIPEAEYKKQLQTIQEEKRRKEEEKRRKEEEQQRKQEQQEWFDKVKEWIPSFW</sequence>
<dbReference type="SUPFAM" id="SSF56601">
    <property type="entry name" value="beta-lactamase/transpeptidase-like"/>
    <property type="match status" value="1"/>
</dbReference>
<dbReference type="InterPro" id="IPR023346">
    <property type="entry name" value="Lysozyme-like_dom_sf"/>
</dbReference>
<keyword evidence="10" id="KW-0328">Glycosyltransferase</keyword>
<comment type="pathway">
    <text evidence="23">Glycan biosynthesis.</text>
</comment>
<dbReference type="InterPro" id="IPR012338">
    <property type="entry name" value="Beta-lactam/transpept-like"/>
</dbReference>
<dbReference type="PANTHER" id="PTHR32282">
    <property type="entry name" value="BINDING PROTEIN TRANSPEPTIDASE, PUTATIVE-RELATED"/>
    <property type="match status" value="1"/>
</dbReference>
<feature type="domain" description="Penicillin-binding protein transpeptidase" evidence="24">
    <location>
        <begin position="336"/>
        <end position="613"/>
    </location>
</feature>
<evidence type="ECO:0000259" key="24">
    <source>
        <dbReference type="Pfam" id="PF00905"/>
    </source>
</evidence>
<feature type="domain" description="Glycosyl transferase family 51" evidence="25">
    <location>
        <begin position="69"/>
        <end position="240"/>
    </location>
</feature>
<evidence type="ECO:0000313" key="27">
    <source>
        <dbReference type="Proteomes" id="UP000225766"/>
    </source>
</evidence>
<comment type="similarity">
    <text evidence="3">In the C-terminal section; belongs to the transpeptidase family.</text>
</comment>
<evidence type="ECO:0000259" key="25">
    <source>
        <dbReference type="Pfam" id="PF00912"/>
    </source>
</evidence>
<accession>A0A2A8J3S6</accession>
<evidence type="ECO:0000256" key="16">
    <source>
        <dbReference type="ARBA" id="ARBA00022989"/>
    </source>
</evidence>
<name>A0A2A8J3S6_BACCE</name>
<comment type="function">
    <text evidence="1">Cell wall formation.</text>
</comment>
<dbReference type="InterPro" id="IPR001264">
    <property type="entry name" value="Glyco_trans_51"/>
</dbReference>
<dbReference type="EC" id="3.4.16.4" evidence="5"/>
<dbReference type="GO" id="GO:0009002">
    <property type="term" value="F:serine-type D-Ala-D-Ala carboxypeptidase activity"/>
    <property type="evidence" value="ECO:0007669"/>
    <property type="project" value="UniProtKB-EC"/>
</dbReference>
<dbReference type="EMBL" id="NUMG01000007">
    <property type="protein sequence ID" value="PGU03465.1"/>
    <property type="molecule type" value="Genomic_DNA"/>
</dbReference>
<dbReference type="GO" id="GO:0008658">
    <property type="term" value="F:penicillin binding"/>
    <property type="evidence" value="ECO:0007669"/>
    <property type="project" value="InterPro"/>
</dbReference>
<keyword evidence="14" id="KW-0133">Cell shape</keyword>
<comment type="pathway">
    <text evidence="2">Cell wall biogenesis; peptidoglycan biosynthesis.</text>
</comment>
<dbReference type="Pfam" id="PF00912">
    <property type="entry name" value="Transgly"/>
    <property type="match status" value="1"/>
</dbReference>
<dbReference type="SUPFAM" id="SSF53955">
    <property type="entry name" value="Lysozyme-like"/>
    <property type="match status" value="1"/>
</dbReference>
<dbReference type="OrthoDB" id="9766909at2"/>